<comment type="caution">
    <text evidence="2">The sequence shown here is derived from an EMBL/GenBank/DDBJ whole genome shotgun (WGS) entry which is preliminary data.</text>
</comment>
<dbReference type="PANTHER" id="PTHR47027">
    <property type="entry name" value="REVERSE TRANSCRIPTASE DOMAIN-CONTAINING PROTEIN"/>
    <property type="match status" value="1"/>
</dbReference>
<organism evidence="2 3">
    <name type="scientific">Periplaneta americana</name>
    <name type="common">American cockroach</name>
    <name type="synonym">Blatta americana</name>
    <dbReference type="NCBI Taxonomy" id="6978"/>
    <lineage>
        <taxon>Eukaryota</taxon>
        <taxon>Metazoa</taxon>
        <taxon>Ecdysozoa</taxon>
        <taxon>Arthropoda</taxon>
        <taxon>Hexapoda</taxon>
        <taxon>Insecta</taxon>
        <taxon>Pterygota</taxon>
        <taxon>Neoptera</taxon>
        <taxon>Polyneoptera</taxon>
        <taxon>Dictyoptera</taxon>
        <taxon>Blattodea</taxon>
        <taxon>Blattoidea</taxon>
        <taxon>Blattidae</taxon>
        <taxon>Blattinae</taxon>
        <taxon>Periplaneta</taxon>
    </lineage>
</organism>
<feature type="transmembrane region" description="Helical" evidence="1">
    <location>
        <begin position="101"/>
        <end position="120"/>
    </location>
</feature>
<name>A0ABQ8TBC1_PERAM</name>
<keyword evidence="1" id="KW-0472">Membrane</keyword>
<dbReference type="PANTHER" id="PTHR47027:SF20">
    <property type="entry name" value="REVERSE TRANSCRIPTASE-LIKE PROTEIN WITH RNA-DIRECTED DNA POLYMERASE DOMAIN"/>
    <property type="match status" value="1"/>
</dbReference>
<dbReference type="EMBL" id="JAJSOF020000013">
    <property type="protein sequence ID" value="KAJ4443847.1"/>
    <property type="molecule type" value="Genomic_DNA"/>
</dbReference>
<keyword evidence="1" id="KW-0812">Transmembrane</keyword>
<dbReference type="Gene3D" id="3.30.420.10">
    <property type="entry name" value="Ribonuclease H-like superfamily/Ribonuclease H"/>
    <property type="match status" value="1"/>
</dbReference>
<reference evidence="2 3" key="1">
    <citation type="journal article" date="2022" name="Allergy">
        <title>Genome assembly and annotation of Periplaneta americana reveal a comprehensive cockroach allergen profile.</title>
        <authorList>
            <person name="Wang L."/>
            <person name="Xiong Q."/>
            <person name="Saelim N."/>
            <person name="Wang L."/>
            <person name="Nong W."/>
            <person name="Wan A.T."/>
            <person name="Shi M."/>
            <person name="Liu X."/>
            <person name="Cao Q."/>
            <person name="Hui J.H.L."/>
            <person name="Sookrung N."/>
            <person name="Leung T.F."/>
            <person name="Tungtrongchitr A."/>
            <person name="Tsui S.K.W."/>
        </authorList>
    </citation>
    <scope>NUCLEOTIDE SEQUENCE [LARGE SCALE GENOMIC DNA]</scope>
    <source>
        <strain evidence="2">PWHHKU_190912</strain>
    </source>
</reference>
<proteinExistence type="predicted"/>
<accession>A0ABQ8TBC1</accession>
<sequence>MHRYTNIELPDMHKAFGAAYAKDLAKRIYEEQHTQRHIPRRAGPLAWPARSPDMTPVDSCVWGHIKSIVYETPIDTAEQSVARIILAFDDLRNRQQYFEGFVVRSYGVTLFILPVVLYGYETWTLTSRKEHKLRVFENKVFRKIFGAKRDEVTGEWRKLHNTELHALYSSPDIIRNIKSRRLRWEGHIARMGESRNAYRVLVGRPEGKRPLGRPRRRWEDNIKMDLREVEYDGRDWINLPQDRARWRAYVRAGMNLRKAHLYGCETWTLTLREEQRLRVFENKVLRKIFGAKRDEVTAERRKLNTELHALYSLPDIIRNIKSRRYIACTVFSPDPPLVAGILPAAVPLAIVCAGIQLCTHTGRHGTTPDQMSECVCFYFNHAVDAPRALTAALVWAGQPPTSPLFCTTLGQGTETWTLRRSEEKRLEAFEMWIWRRMERVKWTDRIRNKAVLERVGEETMMLKLIRKRKRNWLGHWLRRNCLLKDALEGMVNGRRVRGRRRYQMIDDIKIYGSYEETKRKVENRKDWRMLGLQ</sequence>
<evidence type="ECO:0000313" key="2">
    <source>
        <dbReference type="EMBL" id="KAJ4443847.1"/>
    </source>
</evidence>
<protein>
    <submittedName>
        <fullName evidence="2">Uncharacterized protein</fullName>
    </submittedName>
</protein>
<dbReference type="InterPro" id="IPR036397">
    <property type="entry name" value="RNaseH_sf"/>
</dbReference>
<keyword evidence="1" id="KW-1133">Transmembrane helix</keyword>
<gene>
    <name evidence="2" type="ORF">ANN_05634</name>
</gene>
<evidence type="ECO:0000256" key="1">
    <source>
        <dbReference type="SAM" id="Phobius"/>
    </source>
</evidence>
<evidence type="ECO:0000313" key="3">
    <source>
        <dbReference type="Proteomes" id="UP001148838"/>
    </source>
</evidence>
<dbReference type="Proteomes" id="UP001148838">
    <property type="component" value="Unassembled WGS sequence"/>
</dbReference>
<keyword evidence="3" id="KW-1185">Reference proteome</keyword>